<dbReference type="PANTHER" id="PTHR23188:SF12">
    <property type="entry name" value="RNA POLYMERASE II-ASSOCIATED FACTOR 1 HOMOLOG"/>
    <property type="match status" value="1"/>
</dbReference>
<dbReference type="Pfam" id="PF03985">
    <property type="entry name" value="Paf1"/>
    <property type="match status" value="1"/>
</dbReference>
<feature type="coiled-coil region" evidence="4">
    <location>
        <begin position="329"/>
        <end position="356"/>
    </location>
</feature>
<keyword evidence="6" id="KW-1185">Reference proteome</keyword>
<gene>
    <name evidence="5" type="ORF">AGERDE_LOCUS2849</name>
</gene>
<dbReference type="EMBL" id="CAJVPL010000250">
    <property type="protein sequence ID" value="CAG8473403.1"/>
    <property type="molecule type" value="Genomic_DNA"/>
</dbReference>
<dbReference type="AlphaFoldDB" id="A0A9N8Z8R9"/>
<dbReference type="GO" id="GO:0006368">
    <property type="term" value="P:transcription elongation by RNA polymerase II"/>
    <property type="evidence" value="ECO:0007669"/>
    <property type="project" value="InterPro"/>
</dbReference>
<sequence>MANITSNPNNGITNSSNLKAEKSKQEFLGRVRHRHTPHPPPSSLKGLDMPARLESSSLVGRGIKLLDDVPVSLLTDNFMGMNLDLSSMPGAFLEDDDVLNPRMLEYNEIDQRDLFMLMNVKDDSIKNLGSNGLMTRKDPSTASWLRRTQYISSEPINIKSEKSKFGDFVDEKILRQQPENRVEAILKSFEAANDPLRRENLTHPTKPNVKAESFIEVFPKFDTWGEVYTMCTFDGDPYDGVEFEESLNDPEIKNERLDKSILKPVDHANEPFLNYYLPAKEEVDRLRTGTLFEQEEDPYEYAWIRDYSFEAGSVSKNNSILVFFNKDDLVESGEDQDREQKNKEEYEEKIARYHLLERRLLLRKKRRQQQPYQYSKVPDDYNIPKSIRILYTGETEENISNKRRKYEHIGLEEDEIEEYLTRLQAE</sequence>
<reference evidence="5" key="1">
    <citation type="submission" date="2021-06" db="EMBL/GenBank/DDBJ databases">
        <authorList>
            <person name="Kallberg Y."/>
            <person name="Tangrot J."/>
            <person name="Rosling A."/>
        </authorList>
    </citation>
    <scope>NUCLEOTIDE SEQUENCE</scope>
    <source>
        <strain evidence="5">MT106</strain>
    </source>
</reference>
<evidence type="ECO:0000256" key="3">
    <source>
        <dbReference type="ARBA" id="ARBA00023242"/>
    </source>
</evidence>
<keyword evidence="4" id="KW-0175">Coiled coil</keyword>
<proteinExistence type="inferred from homology"/>
<organism evidence="5 6">
    <name type="scientific">Ambispora gerdemannii</name>
    <dbReference type="NCBI Taxonomy" id="144530"/>
    <lineage>
        <taxon>Eukaryota</taxon>
        <taxon>Fungi</taxon>
        <taxon>Fungi incertae sedis</taxon>
        <taxon>Mucoromycota</taxon>
        <taxon>Glomeromycotina</taxon>
        <taxon>Glomeromycetes</taxon>
        <taxon>Archaeosporales</taxon>
        <taxon>Ambisporaceae</taxon>
        <taxon>Ambispora</taxon>
    </lineage>
</organism>
<comment type="similarity">
    <text evidence="2">Belongs to the PAF1 family.</text>
</comment>
<name>A0A9N8Z8R9_9GLOM</name>
<dbReference type="InterPro" id="IPR007133">
    <property type="entry name" value="RNA_pol_II-assoc_Paf1"/>
</dbReference>
<comment type="subcellular location">
    <subcellularLocation>
        <location evidence="1">Nucleus</location>
    </subcellularLocation>
</comment>
<evidence type="ECO:0000256" key="1">
    <source>
        <dbReference type="ARBA" id="ARBA00004123"/>
    </source>
</evidence>
<dbReference type="GO" id="GO:0000993">
    <property type="term" value="F:RNA polymerase II complex binding"/>
    <property type="evidence" value="ECO:0007669"/>
    <property type="project" value="TreeGrafter"/>
</dbReference>
<comment type="caution">
    <text evidence="5">The sequence shown here is derived from an EMBL/GenBank/DDBJ whole genome shotgun (WGS) entry which is preliminary data.</text>
</comment>
<evidence type="ECO:0000313" key="6">
    <source>
        <dbReference type="Proteomes" id="UP000789831"/>
    </source>
</evidence>
<evidence type="ECO:0000256" key="4">
    <source>
        <dbReference type="SAM" id="Coils"/>
    </source>
</evidence>
<evidence type="ECO:0000256" key="2">
    <source>
        <dbReference type="ARBA" id="ARBA00007560"/>
    </source>
</evidence>
<protein>
    <submittedName>
        <fullName evidence="5">12772_t:CDS:1</fullName>
    </submittedName>
</protein>
<dbReference type="OrthoDB" id="10260285at2759"/>
<dbReference type="Proteomes" id="UP000789831">
    <property type="component" value="Unassembled WGS sequence"/>
</dbReference>
<accession>A0A9N8Z8R9</accession>
<dbReference type="PANTHER" id="PTHR23188">
    <property type="entry name" value="RNA POLYMERASE II-ASSOCIATED FACTOR 1 HOMOLOG"/>
    <property type="match status" value="1"/>
</dbReference>
<dbReference type="GO" id="GO:0016593">
    <property type="term" value="C:Cdc73/Paf1 complex"/>
    <property type="evidence" value="ECO:0007669"/>
    <property type="project" value="InterPro"/>
</dbReference>
<dbReference type="GO" id="GO:0003682">
    <property type="term" value="F:chromatin binding"/>
    <property type="evidence" value="ECO:0007669"/>
    <property type="project" value="TreeGrafter"/>
</dbReference>
<evidence type="ECO:0000313" key="5">
    <source>
        <dbReference type="EMBL" id="CAG8473403.1"/>
    </source>
</evidence>
<keyword evidence="3" id="KW-0539">Nucleus</keyword>